<feature type="signal peptide" evidence="10">
    <location>
        <begin position="1"/>
        <end position="34"/>
    </location>
</feature>
<dbReference type="eggNOG" id="COG4206">
    <property type="taxonomic scope" value="Bacteria"/>
</dbReference>
<comment type="similarity">
    <text evidence="9">Belongs to the TonB-dependent receptor family.</text>
</comment>
<evidence type="ECO:0000259" key="12">
    <source>
        <dbReference type="Pfam" id="PF07715"/>
    </source>
</evidence>
<dbReference type="InterPro" id="IPR036942">
    <property type="entry name" value="Beta-barrel_TonB_sf"/>
</dbReference>
<keyword evidence="4" id="KW-0812">Transmembrane</keyword>
<dbReference type="EMBL" id="AAOH01000004">
    <property type="protein sequence ID" value="EAR28243.1"/>
    <property type="molecule type" value="Genomic_DNA"/>
</dbReference>
<evidence type="ECO:0000256" key="1">
    <source>
        <dbReference type="ARBA" id="ARBA00004571"/>
    </source>
</evidence>
<keyword evidence="2" id="KW-0813">Transport</keyword>
<evidence type="ECO:0000256" key="2">
    <source>
        <dbReference type="ARBA" id="ARBA00022448"/>
    </source>
</evidence>
<dbReference type="InterPro" id="IPR010917">
    <property type="entry name" value="TonB_rcpt_CS"/>
</dbReference>
<keyword evidence="7 9" id="KW-0472">Membrane</keyword>
<dbReference type="Pfam" id="PF00593">
    <property type="entry name" value="TonB_dep_Rec_b-barrel"/>
    <property type="match status" value="1"/>
</dbReference>
<keyword evidence="13" id="KW-0675">Receptor</keyword>
<dbReference type="SUPFAM" id="SSF56935">
    <property type="entry name" value="Porins"/>
    <property type="match status" value="1"/>
</dbReference>
<accession>A4CA35</accession>
<dbReference type="GO" id="GO:0044718">
    <property type="term" value="P:siderophore transmembrane transport"/>
    <property type="evidence" value="ECO:0007669"/>
    <property type="project" value="TreeGrafter"/>
</dbReference>
<evidence type="ECO:0000256" key="9">
    <source>
        <dbReference type="RuleBase" id="RU003357"/>
    </source>
</evidence>
<organism evidence="13 14">
    <name type="scientific">Pseudoalteromonas tunicata D2</name>
    <dbReference type="NCBI Taxonomy" id="87626"/>
    <lineage>
        <taxon>Bacteria</taxon>
        <taxon>Pseudomonadati</taxon>
        <taxon>Pseudomonadota</taxon>
        <taxon>Gammaproteobacteria</taxon>
        <taxon>Alteromonadales</taxon>
        <taxon>Pseudoalteromonadaceae</taxon>
        <taxon>Pseudoalteromonas</taxon>
    </lineage>
</organism>
<dbReference type="PANTHER" id="PTHR30069:SF49">
    <property type="entry name" value="OUTER MEMBRANE PROTEIN C"/>
    <property type="match status" value="1"/>
</dbReference>
<evidence type="ECO:0000256" key="6">
    <source>
        <dbReference type="ARBA" id="ARBA00023077"/>
    </source>
</evidence>
<dbReference type="AlphaFoldDB" id="A4CA35"/>
<feature type="domain" description="TonB-dependent receptor-like beta-barrel" evidence="11">
    <location>
        <begin position="234"/>
        <end position="668"/>
    </location>
</feature>
<feature type="chain" id="PRO_5002666069" evidence="10">
    <location>
        <begin position="35"/>
        <end position="712"/>
    </location>
</feature>
<evidence type="ECO:0000256" key="5">
    <source>
        <dbReference type="ARBA" id="ARBA00022729"/>
    </source>
</evidence>
<evidence type="ECO:0000256" key="7">
    <source>
        <dbReference type="ARBA" id="ARBA00023136"/>
    </source>
</evidence>
<dbReference type="PANTHER" id="PTHR30069">
    <property type="entry name" value="TONB-DEPENDENT OUTER MEMBRANE RECEPTOR"/>
    <property type="match status" value="1"/>
</dbReference>
<evidence type="ECO:0000256" key="10">
    <source>
        <dbReference type="SAM" id="SignalP"/>
    </source>
</evidence>
<evidence type="ECO:0000256" key="8">
    <source>
        <dbReference type="ARBA" id="ARBA00023237"/>
    </source>
</evidence>
<dbReference type="Pfam" id="PF07715">
    <property type="entry name" value="Plug"/>
    <property type="match status" value="1"/>
</dbReference>
<name>A4CA35_9GAMM</name>
<dbReference type="STRING" id="87626.PTD2_20547"/>
<dbReference type="GO" id="GO:0015344">
    <property type="term" value="F:siderophore uptake transmembrane transporter activity"/>
    <property type="evidence" value="ECO:0007669"/>
    <property type="project" value="TreeGrafter"/>
</dbReference>
<dbReference type="OrthoDB" id="5332150at2"/>
<dbReference type="PROSITE" id="PS01156">
    <property type="entry name" value="TONB_DEPENDENT_REC_2"/>
    <property type="match status" value="1"/>
</dbReference>
<dbReference type="InterPro" id="IPR012910">
    <property type="entry name" value="Plug_dom"/>
</dbReference>
<dbReference type="InterPro" id="IPR037066">
    <property type="entry name" value="Plug_dom_sf"/>
</dbReference>
<protein>
    <submittedName>
        <fullName evidence="13">Putative TonB-dependent receptor</fullName>
    </submittedName>
</protein>
<dbReference type="Gene3D" id="2.40.170.20">
    <property type="entry name" value="TonB-dependent receptor, beta-barrel domain"/>
    <property type="match status" value="1"/>
</dbReference>
<evidence type="ECO:0000313" key="14">
    <source>
        <dbReference type="Proteomes" id="UP000006201"/>
    </source>
</evidence>
<keyword evidence="3" id="KW-1134">Transmembrane beta strand</keyword>
<evidence type="ECO:0000259" key="11">
    <source>
        <dbReference type="Pfam" id="PF00593"/>
    </source>
</evidence>
<comment type="caution">
    <text evidence="13">The sequence shown here is derived from an EMBL/GenBank/DDBJ whole genome shotgun (WGS) entry which is preliminary data.</text>
</comment>
<evidence type="ECO:0000313" key="13">
    <source>
        <dbReference type="EMBL" id="EAR28243.1"/>
    </source>
</evidence>
<evidence type="ECO:0000256" key="3">
    <source>
        <dbReference type="ARBA" id="ARBA00022452"/>
    </source>
</evidence>
<dbReference type="Proteomes" id="UP000006201">
    <property type="component" value="Unassembled WGS sequence"/>
</dbReference>
<feature type="domain" description="TonB-dependent receptor plug" evidence="12">
    <location>
        <begin position="43"/>
        <end position="139"/>
    </location>
</feature>
<reference evidence="13 14" key="1">
    <citation type="submission" date="2006-02" db="EMBL/GenBank/DDBJ databases">
        <authorList>
            <person name="Moran M.A."/>
            <person name="Kjelleberg S."/>
            <person name="Egan S."/>
            <person name="Saunders N."/>
            <person name="Thomas T."/>
            <person name="Ferriera S."/>
            <person name="Johnson J."/>
            <person name="Kravitz S."/>
            <person name="Halpern A."/>
            <person name="Remington K."/>
            <person name="Beeson K."/>
            <person name="Tran B."/>
            <person name="Rogers Y.-H."/>
            <person name="Friedman R."/>
            <person name="Venter J.C."/>
        </authorList>
    </citation>
    <scope>NUCLEOTIDE SEQUENCE [LARGE SCALE GENOMIC DNA]</scope>
    <source>
        <strain evidence="13 14">D2</strain>
    </source>
</reference>
<keyword evidence="8" id="KW-0998">Cell outer membrane</keyword>
<comment type="subcellular location">
    <subcellularLocation>
        <location evidence="1">Cell outer membrane</location>
        <topology evidence="1">Multi-pass membrane protein</topology>
    </subcellularLocation>
</comment>
<sequence length="712" mass="79022">MATQHAYPKLNKTILALSPLALIINGLFSATAVADDKIEVIEIHADHLKDASLLGSSEQLLTELGVDFSAAGGVSSLPILNGMMGDRVKVLVDGADITAACANQMNPPLSYLSANQIKSLTVIAGISPVSAGGDNIAGVIHVNAIAPTFSDSTSLTWQAGSLAAQYRSVDEGVSLGASAQLASKTFSLSYQGAYSDAKSYQDGNGETVLDTLYRSQNHVLIAALKSDKQQLAIKLNHQHIPFQGFANQYMDMVDNTSVGLTTQYQRQTELGDFSAHLNWHKVSHEMGFFTDEKTGKMPMKTDAEDASYQLKFAHEFNNTSAITLGQEYYHYEIEDWWPPVAGSMMMGPNEYHNIHDGKRQRLAAFAQLDQQLNTAWSMSGGIRIEQVRTQAGLVQNYNSMPMTMPGMAMPMKSIDAKAAEQFNQQDRKQSDTLVDATIVTRYAFDNFKELQFGLARKNRAPNLYERYSWGQSAMATSMIGWYGDGNGYIGDIHLAPESAHTASITYAMAGDTSPWQWSTNLWYSAVNDYIDADVVGRFNRSNIADNKRHILKFTNVDAHLYGVRFDGSVQLHDSKNQGQITLKAKVNATRGERDDSNDPLYQIQPLQSELKLIQQQDNWQHAISWQWVDSKHRIDARRLENQTDSYHLVNIQSSVTWQQLSMTFAITNFLDTQYELPLGGVNIAEFKADTSQGYQQLRGQGRSLNVSMNYTF</sequence>
<keyword evidence="14" id="KW-1185">Reference proteome</keyword>
<keyword evidence="5 10" id="KW-0732">Signal</keyword>
<proteinExistence type="inferred from homology"/>
<keyword evidence="6 9" id="KW-0798">TonB box</keyword>
<dbReference type="HOGENOM" id="CLU_014873_0_0_6"/>
<dbReference type="GO" id="GO:0009279">
    <property type="term" value="C:cell outer membrane"/>
    <property type="evidence" value="ECO:0007669"/>
    <property type="project" value="UniProtKB-SubCell"/>
</dbReference>
<dbReference type="InterPro" id="IPR039426">
    <property type="entry name" value="TonB-dep_rcpt-like"/>
</dbReference>
<gene>
    <name evidence="13" type="ORF">PTD2_20547</name>
</gene>
<dbReference type="RefSeq" id="WP_009840075.1">
    <property type="nucleotide sequence ID" value="NZ_CH959301.1"/>
</dbReference>
<evidence type="ECO:0000256" key="4">
    <source>
        <dbReference type="ARBA" id="ARBA00022692"/>
    </source>
</evidence>
<dbReference type="InterPro" id="IPR000531">
    <property type="entry name" value="Beta-barrel_TonB"/>
</dbReference>
<dbReference type="Gene3D" id="2.170.130.10">
    <property type="entry name" value="TonB-dependent receptor, plug domain"/>
    <property type="match status" value="1"/>
</dbReference>